<protein>
    <submittedName>
        <fullName evidence="2">Uncharacterized protein</fullName>
    </submittedName>
</protein>
<proteinExistence type="predicted"/>
<keyword evidence="1" id="KW-0812">Transmembrane</keyword>
<dbReference type="KEGG" id="cmb:CSW64_06875"/>
<sequence length="97" mass="10150">MADITKAVAVEMIGMGFGFASSVTLLIWSIRLGPLQRALAKLDTIDEDSPLAEAAALLTGSLRTQLSGLLQKEILYLGTSAVLLGLSFVCGLASKLI</sequence>
<organism evidence="2 3">
    <name type="scientific">Caulobacter mirabilis</name>
    <dbReference type="NCBI Taxonomy" id="69666"/>
    <lineage>
        <taxon>Bacteria</taxon>
        <taxon>Pseudomonadati</taxon>
        <taxon>Pseudomonadota</taxon>
        <taxon>Alphaproteobacteria</taxon>
        <taxon>Caulobacterales</taxon>
        <taxon>Caulobacteraceae</taxon>
        <taxon>Caulobacter</taxon>
    </lineage>
</organism>
<keyword evidence="3" id="KW-1185">Reference proteome</keyword>
<evidence type="ECO:0000313" key="2">
    <source>
        <dbReference type="EMBL" id="ATQ42156.1"/>
    </source>
</evidence>
<keyword evidence="1" id="KW-1133">Transmembrane helix</keyword>
<reference evidence="2 3" key="1">
    <citation type="submission" date="2017-10" db="EMBL/GenBank/DDBJ databases">
        <title>Genome sequence of Caulobacter mirabilis FWC38.</title>
        <authorList>
            <person name="Fiebig A."/>
            <person name="Crosson S."/>
        </authorList>
    </citation>
    <scope>NUCLEOTIDE SEQUENCE [LARGE SCALE GENOMIC DNA]</scope>
    <source>
        <strain evidence="2 3">FWC 38</strain>
    </source>
</reference>
<gene>
    <name evidence="2" type="ORF">CSW64_06875</name>
</gene>
<dbReference type="RefSeq" id="WP_099621413.1">
    <property type="nucleotide sequence ID" value="NZ_CP024201.1"/>
</dbReference>
<evidence type="ECO:0000256" key="1">
    <source>
        <dbReference type="SAM" id="Phobius"/>
    </source>
</evidence>
<evidence type="ECO:0000313" key="3">
    <source>
        <dbReference type="Proteomes" id="UP000228945"/>
    </source>
</evidence>
<keyword evidence="1" id="KW-0472">Membrane</keyword>
<dbReference type="EMBL" id="CP024201">
    <property type="protein sequence ID" value="ATQ42156.1"/>
    <property type="molecule type" value="Genomic_DNA"/>
</dbReference>
<name>A0A2D2AVY8_9CAUL</name>
<accession>A0A2D2AVY8</accession>
<dbReference type="AlphaFoldDB" id="A0A2D2AVY8"/>
<feature type="transmembrane region" description="Helical" evidence="1">
    <location>
        <begin position="12"/>
        <end position="30"/>
    </location>
</feature>
<feature type="transmembrane region" description="Helical" evidence="1">
    <location>
        <begin position="74"/>
        <end position="93"/>
    </location>
</feature>
<dbReference type="Proteomes" id="UP000228945">
    <property type="component" value="Chromosome"/>
</dbReference>